<dbReference type="AlphaFoldDB" id="A0AAN7E9A3"/>
<dbReference type="EMBL" id="JAXUIC010000010">
    <property type="protein sequence ID" value="KAK4566175.1"/>
    <property type="molecule type" value="Genomic_DNA"/>
</dbReference>
<dbReference type="Proteomes" id="UP001324115">
    <property type="component" value="Unassembled WGS sequence"/>
</dbReference>
<evidence type="ECO:0000313" key="1">
    <source>
        <dbReference type="EMBL" id="KAK4566175.1"/>
    </source>
</evidence>
<dbReference type="PANTHER" id="PTHR36498">
    <property type="entry name" value="TATA-BINDING PROTEIN-ASSOCIATED FACTOR 172"/>
    <property type="match status" value="1"/>
</dbReference>
<dbReference type="InterPro" id="IPR044972">
    <property type="entry name" value="Mot1"/>
</dbReference>
<evidence type="ECO:0000313" key="2">
    <source>
        <dbReference type="Proteomes" id="UP001324115"/>
    </source>
</evidence>
<dbReference type="GO" id="GO:0016887">
    <property type="term" value="F:ATP hydrolysis activity"/>
    <property type="evidence" value="ECO:0007669"/>
    <property type="project" value="InterPro"/>
</dbReference>
<proteinExistence type="predicted"/>
<protein>
    <submittedName>
        <fullName evidence="1">Uncharacterized protein</fullName>
    </submittedName>
</protein>
<comment type="caution">
    <text evidence="1">The sequence shown here is derived from an EMBL/GenBank/DDBJ whole genome shotgun (WGS) entry which is preliminary data.</text>
</comment>
<reference evidence="1 2" key="1">
    <citation type="journal article" date="2023" name="G3 (Bethesda)">
        <title>A haplotype-resolved chromosome-scale genome for Quercus rubra L. provides insights into the genetics of adaptive traits for red oak species.</title>
        <authorList>
            <person name="Kapoor B."/>
            <person name="Jenkins J."/>
            <person name="Schmutz J."/>
            <person name="Zhebentyayeva T."/>
            <person name="Kuelheim C."/>
            <person name="Coggeshall M."/>
            <person name="Heim C."/>
            <person name="Lasky J.R."/>
            <person name="Leites L."/>
            <person name="Islam-Faridi N."/>
            <person name="Romero-Severson J."/>
            <person name="DeLeo V.L."/>
            <person name="Lucas S.M."/>
            <person name="Lazic D."/>
            <person name="Gailing O."/>
            <person name="Carlson J."/>
            <person name="Staton M."/>
        </authorList>
    </citation>
    <scope>NUCLEOTIDE SEQUENCE [LARGE SCALE GENOMIC DNA]</scope>
    <source>
        <strain evidence="1">Pseudo-F2</strain>
    </source>
</reference>
<sequence>MRRFFVHSRGQRFRGTLIQPFLDVNNDEHSLEHDGDGQWPFHSFFEQLILDIFDPVWEVRHGSVMALREIFTQQGASAGVFMPDLSWDGAVFVEVEDKGISNTMKRERERERERERDRLI</sequence>
<name>A0AAN7E9A3_QUERU</name>
<gene>
    <name evidence="1" type="ORF">RGQ29_002410</name>
</gene>
<dbReference type="PANTHER" id="PTHR36498:SF1">
    <property type="entry name" value="TATA-BINDING PROTEIN-ASSOCIATED FACTOR 172"/>
    <property type="match status" value="1"/>
</dbReference>
<keyword evidence="2" id="KW-1185">Reference proteome</keyword>
<organism evidence="1 2">
    <name type="scientific">Quercus rubra</name>
    <name type="common">Northern red oak</name>
    <name type="synonym">Quercus borealis</name>
    <dbReference type="NCBI Taxonomy" id="3512"/>
    <lineage>
        <taxon>Eukaryota</taxon>
        <taxon>Viridiplantae</taxon>
        <taxon>Streptophyta</taxon>
        <taxon>Embryophyta</taxon>
        <taxon>Tracheophyta</taxon>
        <taxon>Spermatophyta</taxon>
        <taxon>Magnoliopsida</taxon>
        <taxon>eudicotyledons</taxon>
        <taxon>Gunneridae</taxon>
        <taxon>Pentapetalae</taxon>
        <taxon>rosids</taxon>
        <taxon>fabids</taxon>
        <taxon>Fagales</taxon>
        <taxon>Fagaceae</taxon>
        <taxon>Quercus</taxon>
    </lineage>
</organism>
<dbReference type="GO" id="GO:0017025">
    <property type="term" value="F:TBP-class protein binding"/>
    <property type="evidence" value="ECO:0007669"/>
    <property type="project" value="InterPro"/>
</dbReference>
<dbReference type="GO" id="GO:0003677">
    <property type="term" value="F:DNA binding"/>
    <property type="evidence" value="ECO:0007669"/>
    <property type="project" value="InterPro"/>
</dbReference>
<accession>A0AAN7E9A3</accession>